<comment type="caution">
    <text evidence="4">The sequence shown here is derived from an EMBL/GenBank/DDBJ whole genome shotgun (WGS) entry which is preliminary data.</text>
</comment>
<name>A0A7X6KXM5_9CELL</name>
<sequence length="117" mass="13278">MSRDPIDALGVALDHLALMERHRTVGDLAMPVVFDAVCMRLSSAIEALSNVPRDWLDEAFGERWPQIRATRNVIAHVYDQIEEQVIRDVVDRELIELTAGVRRMIDRHAPGLEPELP</sequence>
<evidence type="ECO:0000256" key="1">
    <source>
        <dbReference type="ARBA" id="ARBA00022649"/>
    </source>
</evidence>
<dbReference type="EMBL" id="JAAXOX010000011">
    <property type="protein sequence ID" value="NKY24047.1"/>
    <property type="molecule type" value="Genomic_DNA"/>
</dbReference>
<proteinExistence type="predicted"/>
<dbReference type="GO" id="GO:0016787">
    <property type="term" value="F:hydrolase activity"/>
    <property type="evidence" value="ECO:0007669"/>
    <property type="project" value="UniProtKB-KW"/>
</dbReference>
<evidence type="ECO:0000256" key="3">
    <source>
        <dbReference type="ARBA" id="ARBA00022801"/>
    </source>
</evidence>
<keyword evidence="1" id="KW-1277">Toxin-antitoxin system</keyword>
<evidence type="ECO:0000313" key="5">
    <source>
        <dbReference type="Proteomes" id="UP000581206"/>
    </source>
</evidence>
<gene>
    <name evidence="4" type="ORF">HGA03_15365</name>
</gene>
<keyword evidence="2" id="KW-0540">Nuclease</keyword>
<dbReference type="InterPro" id="IPR008201">
    <property type="entry name" value="HepT-like"/>
</dbReference>
<keyword evidence="3" id="KW-0378">Hydrolase</keyword>
<accession>A0A7X6KXM5</accession>
<dbReference type="RefSeq" id="WP_168631171.1">
    <property type="nucleotide sequence ID" value="NZ_BONL01000020.1"/>
</dbReference>
<dbReference type="AlphaFoldDB" id="A0A7X6KXM5"/>
<evidence type="ECO:0000256" key="2">
    <source>
        <dbReference type="ARBA" id="ARBA00022722"/>
    </source>
</evidence>
<keyword evidence="5" id="KW-1185">Reference proteome</keyword>
<dbReference type="Proteomes" id="UP000581206">
    <property type="component" value="Unassembled WGS sequence"/>
</dbReference>
<dbReference type="SUPFAM" id="SSF81593">
    <property type="entry name" value="Nucleotidyltransferase substrate binding subunit/domain"/>
    <property type="match status" value="1"/>
</dbReference>
<dbReference type="GO" id="GO:0004540">
    <property type="term" value="F:RNA nuclease activity"/>
    <property type="evidence" value="ECO:0007669"/>
    <property type="project" value="InterPro"/>
</dbReference>
<evidence type="ECO:0000313" key="4">
    <source>
        <dbReference type="EMBL" id="NKY24047.1"/>
    </source>
</evidence>
<organism evidence="4 5">
    <name type="scientific">Cellulomonas denverensis</name>
    <dbReference type="NCBI Taxonomy" id="264297"/>
    <lineage>
        <taxon>Bacteria</taxon>
        <taxon>Bacillati</taxon>
        <taxon>Actinomycetota</taxon>
        <taxon>Actinomycetes</taxon>
        <taxon>Micrococcales</taxon>
        <taxon>Cellulomonadaceae</taxon>
        <taxon>Cellulomonas</taxon>
    </lineage>
</organism>
<dbReference type="GO" id="GO:0110001">
    <property type="term" value="C:toxin-antitoxin complex"/>
    <property type="evidence" value="ECO:0007669"/>
    <property type="project" value="InterPro"/>
</dbReference>
<reference evidence="4 5" key="1">
    <citation type="submission" date="2020-04" db="EMBL/GenBank/DDBJ databases">
        <title>MicrobeNet Type strains.</title>
        <authorList>
            <person name="Nicholson A.C."/>
        </authorList>
    </citation>
    <scope>NUCLEOTIDE SEQUENCE [LARGE SCALE GENOMIC DNA]</scope>
    <source>
        <strain evidence="4 5">ATCC BAA-788</strain>
    </source>
</reference>
<dbReference type="Pfam" id="PF01934">
    <property type="entry name" value="HepT-like"/>
    <property type="match status" value="1"/>
</dbReference>
<protein>
    <submittedName>
        <fullName evidence="4">DUF86 domain-containing protein</fullName>
    </submittedName>
</protein>